<dbReference type="KEGG" id="smaa:IT774_00465"/>
<accession>A0A7S9DXN6</accession>
<evidence type="ECO:0008006" key="3">
    <source>
        <dbReference type="Google" id="ProtNLM"/>
    </source>
</evidence>
<protein>
    <recommendedName>
        <fullName evidence="3">DUF3630 family protein</fullName>
    </recommendedName>
</protein>
<dbReference type="RefSeq" id="WP_195810881.1">
    <property type="nucleotide sequence ID" value="NZ_CP064795.1"/>
</dbReference>
<name>A0A7S9DXN6_9ALTE</name>
<sequence>MQQLNSETIRQALSSQSDIIQVQMALPATPLKTEQFIHELAQAGGFRASNIDWGADRCQAILTKQDISAVLCIEWLCEAIWIEPTGTTDLVQIWHAFGLR</sequence>
<dbReference type="AlphaFoldDB" id="A0A7S9DXN6"/>
<evidence type="ECO:0000313" key="2">
    <source>
        <dbReference type="Proteomes" id="UP000595095"/>
    </source>
</evidence>
<dbReference type="EMBL" id="CP064795">
    <property type="protein sequence ID" value="QPG05798.1"/>
    <property type="molecule type" value="Genomic_DNA"/>
</dbReference>
<evidence type="ECO:0000313" key="1">
    <source>
        <dbReference type="EMBL" id="QPG05798.1"/>
    </source>
</evidence>
<keyword evidence="2" id="KW-1185">Reference proteome</keyword>
<reference evidence="1 2" key="1">
    <citation type="submission" date="2020-11" db="EMBL/GenBank/DDBJ databases">
        <title>Complete genome sequence for Salinimonas sp. strain G2-b.</title>
        <authorList>
            <person name="Park S.-J."/>
        </authorList>
    </citation>
    <scope>NUCLEOTIDE SEQUENCE [LARGE SCALE GENOMIC DNA]</scope>
    <source>
        <strain evidence="1 2">G2-b</strain>
    </source>
</reference>
<proteinExistence type="predicted"/>
<dbReference type="Proteomes" id="UP000595095">
    <property type="component" value="Chromosome"/>
</dbReference>
<organism evidence="1 2">
    <name type="scientific">Salinimonas marina</name>
    <dbReference type="NCBI Taxonomy" id="2785918"/>
    <lineage>
        <taxon>Bacteria</taxon>
        <taxon>Pseudomonadati</taxon>
        <taxon>Pseudomonadota</taxon>
        <taxon>Gammaproteobacteria</taxon>
        <taxon>Alteromonadales</taxon>
        <taxon>Alteromonadaceae</taxon>
        <taxon>Alteromonas/Salinimonas group</taxon>
        <taxon>Salinimonas</taxon>
    </lineage>
</organism>
<gene>
    <name evidence="1" type="ORF">IT774_00465</name>
</gene>